<proteinExistence type="inferred from homology"/>
<dbReference type="Proteomes" id="UP000599109">
    <property type="component" value="Unassembled WGS sequence"/>
</dbReference>
<gene>
    <name evidence="3" type="ORF">JJ685_12995</name>
</gene>
<evidence type="ECO:0000256" key="2">
    <source>
        <dbReference type="SAM" id="MobiDB-lite"/>
    </source>
</evidence>
<dbReference type="AlphaFoldDB" id="A0A936Z1J1"/>
<dbReference type="PANTHER" id="PTHR42928:SF5">
    <property type="entry name" value="BLR1237 PROTEIN"/>
    <property type="match status" value="1"/>
</dbReference>
<dbReference type="InterPro" id="IPR042100">
    <property type="entry name" value="Bug_dom1"/>
</dbReference>
<evidence type="ECO:0000256" key="1">
    <source>
        <dbReference type="ARBA" id="ARBA00006987"/>
    </source>
</evidence>
<comment type="caution">
    <text evidence="3">The sequence shown here is derived from an EMBL/GenBank/DDBJ whole genome shotgun (WGS) entry which is preliminary data.</text>
</comment>
<dbReference type="InterPro" id="IPR005064">
    <property type="entry name" value="BUG"/>
</dbReference>
<reference evidence="3 4" key="1">
    <citation type="journal article" date="2017" name="Int. J. Syst. Evol. Microbiol.">
        <title>Ramlibacter monticola sp. nov., isolated from forest soil.</title>
        <authorList>
            <person name="Chaudhary D.K."/>
            <person name="Kim J."/>
        </authorList>
    </citation>
    <scope>NUCLEOTIDE SEQUENCE [LARGE SCALE GENOMIC DNA]</scope>
    <source>
        <strain evidence="3 4">KACC 19175</strain>
    </source>
</reference>
<name>A0A936Z1J1_9BURK</name>
<dbReference type="SUPFAM" id="SSF53850">
    <property type="entry name" value="Periplasmic binding protein-like II"/>
    <property type="match status" value="1"/>
</dbReference>
<evidence type="ECO:0000313" key="4">
    <source>
        <dbReference type="Proteomes" id="UP000599109"/>
    </source>
</evidence>
<dbReference type="Gene3D" id="3.40.190.10">
    <property type="entry name" value="Periplasmic binding protein-like II"/>
    <property type="match status" value="1"/>
</dbReference>
<organism evidence="3 4">
    <name type="scientific">Ramlibacter monticola</name>
    <dbReference type="NCBI Taxonomy" id="1926872"/>
    <lineage>
        <taxon>Bacteria</taxon>
        <taxon>Pseudomonadati</taxon>
        <taxon>Pseudomonadota</taxon>
        <taxon>Betaproteobacteria</taxon>
        <taxon>Burkholderiales</taxon>
        <taxon>Comamonadaceae</taxon>
        <taxon>Ramlibacter</taxon>
    </lineage>
</organism>
<dbReference type="EMBL" id="JAEQNE010000002">
    <property type="protein sequence ID" value="MBL0392051.1"/>
    <property type="molecule type" value="Genomic_DNA"/>
</dbReference>
<evidence type="ECO:0000313" key="3">
    <source>
        <dbReference type="EMBL" id="MBL0392051.1"/>
    </source>
</evidence>
<dbReference type="PIRSF" id="PIRSF017082">
    <property type="entry name" value="YflP"/>
    <property type="match status" value="1"/>
</dbReference>
<accession>A0A936Z1J1</accession>
<comment type="similarity">
    <text evidence="1">Belongs to the UPF0065 (bug) family.</text>
</comment>
<dbReference type="RefSeq" id="WP_201674767.1">
    <property type="nucleotide sequence ID" value="NZ_JAEQNE010000002.1"/>
</dbReference>
<dbReference type="Gene3D" id="3.40.190.150">
    <property type="entry name" value="Bordetella uptake gene, domain 1"/>
    <property type="match status" value="1"/>
</dbReference>
<dbReference type="CDD" id="cd13578">
    <property type="entry name" value="PBP2_Bug27"/>
    <property type="match status" value="1"/>
</dbReference>
<sequence length="362" mass="38028">MVRSAQLAGLPRTTRKPRRSAVSPRTAPSASRRRLLACGSVLAAGSLLPAVSFAQAAWPNKPVRIVVPFNAGGTTDILARSVAQELTKALGQSFVVENKAGAGGNIGADIVAKSAPDGYTLLMGTVGTHAINKSLYARMPFDHVKDFQPVTLVAAVPNVMVVNTEKAAARNIRNVQDFIKYAKANPGKPNMASSGNGTSIHLAGELFKTMTGTYMTHFPFTGSNPALLSLMSGDMDVMFDNLPSAMTHIRSGKLKALAVTSAQRSTALPDVPTVEEAGGPTLKGFEATSWFGLLAPAGTPMDIVNRIQQETAKALATPALKERLQAQGAIPSGNTPAQFAQLIERETKKWAAVVKASGAKVD</sequence>
<feature type="region of interest" description="Disordered" evidence="2">
    <location>
        <begin position="1"/>
        <end position="28"/>
    </location>
</feature>
<keyword evidence="4" id="KW-1185">Reference proteome</keyword>
<protein>
    <submittedName>
        <fullName evidence="3">Tripartite tricarboxylate transporter substrate binding protein</fullName>
    </submittedName>
</protein>
<dbReference type="PANTHER" id="PTHR42928">
    <property type="entry name" value="TRICARBOXYLATE-BINDING PROTEIN"/>
    <property type="match status" value="1"/>
</dbReference>
<dbReference type="Pfam" id="PF03401">
    <property type="entry name" value="TctC"/>
    <property type="match status" value="1"/>
</dbReference>